<proteinExistence type="predicted"/>
<gene>
    <name evidence="5" type="ORF">BINO364_LOCUS3145</name>
</gene>
<dbReference type="GO" id="GO:0008170">
    <property type="term" value="F:N-methyltransferase activity"/>
    <property type="evidence" value="ECO:0007669"/>
    <property type="project" value="UniProtKB-ARBA"/>
</dbReference>
<accession>A0A8J9U9S7</accession>
<dbReference type="GO" id="GO:0008757">
    <property type="term" value="F:S-adenosylmethionine-dependent methyltransferase activity"/>
    <property type="evidence" value="ECO:0007669"/>
    <property type="project" value="UniProtKB-ARBA"/>
</dbReference>
<evidence type="ECO:0000313" key="5">
    <source>
        <dbReference type="EMBL" id="CAH0716358.1"/>
    </source>
</evidence>
<dbReference type="Proteomes" id="UP000838878">
    <property type="component" value="Chromosome 11"/>
</dbReference>
<feature type="domain" description="SET" evidence="4">
    <location>
        <begin position="493"/>
        <end position="625"/>
    </location>
</feature>
<sequence>MDRSYERINLTWNAVDVIVASIILENFACSSCSSHTRLFRKYLKMARIYEDFDSSFAAVCSDVTLYSNNKGFFKNLVEDLVSLAERDGWLQTLESVKDNEKISTVLKNETIMEALNEVLSRIQPIFRGKDVRISHDRRQMAQAALKEGDLTKSLALISQAVLRAPMTGAEEILDDGISLALALWLRSDILLRLNRPAAALEDLKLALKERLPARMRADYYWRMGHCYIGTGEPTRAKVSYELALRLLGNNEQAKIQLAKDIEAIDYTAKPKYPPDKQDTTLSGGAKQNLPALSKLVKIVEEEDKGRFAVANANIKTGDVLLVDSPYAACLLSDFYGSHCLHCFKRLDCFENGAPVWCPNCSAVAFCSTKCRDAAAPTYHLYECQFLDLFMGSGMSILSHIALRMVTQAGLETCLQIHSKYLSDQVKTVESTILNDIEGTKKNKLKSRKERLNRTKKGLKCFENKNTNNENIETKIEDKMSYQEKLEMTAAQIYALCSHSSQRTGADYLKRIIMGLFLTECLKKSGFFEKCDKENLNKAENVICQLIVRNLQLLQFNAHEIYETVRGQHQFSGSKPIYVAVGIYPTGALFNHECYPAVARYFENQKIVLRATRPLHPGEEVSENYGPHFLMRSLKERQRMLACRYWFRCECIACKEDWPTLKLMGTETTVFLRCPNMNCLGKFSSYKNIPNRCPKCSTSISEDLKKEYSEDIKRCLLQYQEGATFMEEENAEEAIKTLSEAVDRFHSVARPPHKDTHIAQESLRSCFAARSNVYIVPVEIQKK</sequence>
<keyword evidence="1" id="KW-0489">Methyltransferase</keyword>
<evidence type="ECO:0000256" key="1">
    <source>
        <dbReference type="ARBA" id="ARBA00022603"/>
    </source>
</evidence>
<dbReference type="GO" id="GO:0032259">
    <property type="term" value="P:methylation"/>
    <property type="evidence" value="ECO:0007669"/>
    <property type="project" value="UniProtKB-KW"/>
</dbReference>
<dbReference type="GO" id="GO:0008276">
    <property type="term" value="F:protein methyltransferase activity"/>
    <property type="evidence" value="ECO:0007669"/>
    <property type="project" value="UniProtKB-ARBA"/>
</dbReference>
<evidence type="ECO:0000259" key="4">
    <source>
        <dbReference type="PROSITE" id="PS50280"/>
    </source>
</evidence>
<evidence type="ECO:0000256" key="2">
    <source>
        <dbReference type="ARBA" id="ARBA00022679"/>
    </source>
</evidence>
<keyword evidence="2" id="KW-0808">Transferase</keyword>
<dbReference type="GO" id="GO:0042826">
    <property type="term" value="F:histone deacetylase binding"/>
    <property type="evidence" value="ECO:0007669"/>
    <property type="project" value="TreeGrafter"/>
</dbReference>
<keyword evidence="6" id="KW-1185">Reference proteome</keyword>
<dbReference type="Pfam" id="PF00856">
    <property type="entry name" value="SET"/>
    <property type="match status" value="1"/>
</dbReference>
<dbReference type="Pfam" id="PF13181">
    <property type="entry name" value="TPR_8"/>
    <property type="match status" value="1"/>
</dbReference>
<dbReference type="InterPro" id="IPR019734">
    <property type="entry name" value="TPR_rpt"/>
</dbReference>
<organism evidence="5 6">
    <name type="scientific">Brenthis ino</name>
    <name type="common">lesser marbled fritillary</name>
    <dbReference type="NCBI Taxonomy" id="405034"/>
    <lineage>
        <taxon>Eukaryota</taxon>
        <taxon>Metazoa</taxon>
        <taxon>Ecdysozoa</taxon>
        <taxon>Arthropoda</taxon>
        <taxon>Hexapoda</taxon>
        <taxon>Insecta</taxon>
        <taxon>Pterygota</taxon>
        <taxon>Neoptera</taxon>
        <taxon>Endopterygota</taxon>
        <taxon>Lepidoptera</taxon>
        <taxon>Glossata</taxon>
        <taxon>Ditrysia</taxon>
        <taxon>Papilionoidea</taxon>
        <taxon>Nymphalidae</taxon>
        <taxon>Heliconiinae</taxon>
        <taxon>Argynnini</taxon>
        <taxon>Brenthis</taxon>
    </lineage>
</organism>
<keyword evidence="3" id="KW-0949">S-adenosyl-L-methionine</keyword>
<evidence type="ECO:0000313" key="6">
    <source>
        <dbReference type="Proteomes" id="UP000838878"/>
    </source>
</evidence>
<evidence type="ECO:0000256" key="3">
    <source>
        <dbReference type="ARBA" id="ARBA00022691"/>
    </source>
</evidence>
<dbReference type="InterPro" id="IPR044421">
    <property type="entry name" value="SMYD4_SET"/>
</dbReference>
<name>A0A8J9U9S7_9NEOP</name>
<dbReference type="PANTHER" id="PTHR46165:SF5">
    <property type="entry name" value="RE32936P"/>
    <property type="match status" value="1"/>
</dbReference>
<dbReference type="InterPro" id="IPR046341">
    <property type="entry name" value="SET_dom_sf"/>
</dbReference>
<dbReference type="GO" id="GO:0005737">
    <property type="term" value="C:cytoplasm"/>
    <property type="evidence" value="ECO:0007669"/>
    <property type="project" value="TreeGrafter"/>
</dbReference>
<dbReference type="PANTHER" id="PTHR46165">
    <property type="entry name" value="SET AND MYND DOMAIN-CONTAINING PROTEIN 4"/>
    <property type="match status" value="1"/>
</dbReference>
<dbReference type="Gene3D" id="2.170.270.10">
    <property type="entry name" value="SET domain"/>
    <property type="match status" value="1"/>
</dbReference>
<dbReference type="SUPFAM" id="SSF82199">
    <property type="entry name" value="SET domain"/>
    <property type="match status" value="1"/>
</dbReference>
<dbReference type="InterPro" id="IPR011990">
    <property type="entry name" value="TPR-like_helical_dom_sf"/>
</dbReference>
<dbReference type="AlphaFoldDB" id="A0A8J9U9S7"/>
<dbReference type="PROSITE" id="PS50280">
    <property type="entry name" value="SET"/>
    <property type="match status" value="1"/>
</dbReference>
<dbReference type="OrthoDB" id="1028014at2759"/>
<dbReference type="CDD" id="cd10536">
    <property type="entry name" value="SET_SMYD4"/>
    <property type="match status" value="1"/>
</dbReference>
<dbReference type="EMBL" id="OV170231">
    <property type="protein sequence ID" value="CAH0716358.1"/>
    <property type="molecule type" value="Genomic_DNA"/>
</dbReference>
<feature type="non-terminal residue" evidence="5">
    <location>
        <position position="782"/>
    </location>
</feature>
<dbReference type="GO" id="GO:0005634">
    <property type="term" value="C:nucleus"/>
    <property type="evidence" value="ECO:0007669"/>
    <property type="project" value="TreeGrafter"/>
</dbReference>
<reference evidence="5" key="1">
    <citation type="submission" date="2021-12" db="EMBL/GenBank/DDBJ databases">
        <authorList>
            <person name="Martin H S."/>
        </authorList>
    </citation>
    <scope>NUCLEOTIDE SEQUENCE</scope>
</reference>
<dbReference type="InterPro" id="IPR052097">
    <property type="entry name" value="SET-MYND_domain_protein"/>
</dbReference>
<dbReference type="SUPFAM" id="SSF48452">
    <property type="entry name" value="TPR-like"/>
    <property type="match status" value="1"/>
</dbReference>
<dbReference type="SMART" id="SM00028">
    <property type="entry name" value="TPR"/>
    <property type="match status" value="3"/>
</dbReference>
<dbReference type="GO" id="GO:0042051">
    <property type="term" value="P:compound eye photoreceptor development"/>
    <property type="evidence" value="ECO:0007669"/>
    <property type="project" value="TreeGrafter"/>
</dbReference>
<dbReference type="Gene3D" id="1.25.40.10">
    <property type="entry name" value="Tetratricopeptide repeat domain"/>
    <property type="match status" value="2"/>
</dbReference>
<dbReference type="InterPro" id="IPR001214">
    <property type="entry name" value="SET_dom"/>
</dbReference>
<protein>
    <recommendedName>
        <fullName evidence="4">SET domain-containing protein</fullName>
    </recommendedName>
</protein>